<evidence type="ECO:0000256" key="5">
    <source>
        <dbReference type="ARBA" id="ARBA00023002"/>
    </source>
</evidence>
<dbReference type="InterPro" id="IPR013154">
    <property type="entry name" value="ADH-like_N"/>
</dbReference>
<dbReference type="Gene3D" id="3.40.50.720">
    <property type="entry name" value="NAD(P)-binding Rossmann-like Domain"/>
    <property type="match status" value="1"/>
</dbReference>
<evidence type="ECO:0000256" key="4">
    <source>
        <dbReference type="ARBA" id="ARBA00022833"/>
    </source>
</evidence>
<dbReference type="SMART" id="SM00829">
    <property type="entry name" value="PKS_ER"/>
    <property type="match status" value="1"/>
</dbReference>
<evidence type="ECO:0000256" key="6">
    <source>
        <dbReference type="RuleBase" id="RU361277"/>
    </source>
</evidence>
<evidence type="ECO:0000256" key="3">
    <source>
        <dbReference type="ARBA" id="ARBA00022723"/>
    </source>
</evidence>
<dbReference type="PANTHER" id="PTHR43350">
    <property type="entry name" value="NAD-DEPENDENT ALCOHOL DEHYDROGENASE"/>
    <property type="match status" value="1"/>
</dbReference>
<evidence type="ECO:0000256" key="2">
    <source>
        <dbReference type="ARBA" id="ARBA00008072"/>
    </source>
</evidence>
<dbReference type="GeneID" id="97238500"/>
<dbReference type="OMA" id="VMHEISV"/>
<dbReference type="Pfam" id="PF08240">
    <property type="entry name" value="ADH_N"/>
    <property type="match status" value="1"/>
</dbReference>
<dbReference type="Proteomes" id="UP000060513">
    <property type="component" value="Chromosome"/>
</dbReference>
<dbReference type="PROSITE" id="PS00059">
    <property type="entry name" value="ADH_ZINC"/>
    <property type="match status" value="1"/>
</dbReference>
<proteinExistence type="inferred from homology"/>
<keyword evidence="4 6" id="KW-0862">Zinc</keyword>
<dbReference type="InterPro" id="IPR036291">
    <property type="entry name" value="NAD(P)-bd_dom_sf"/>
</dbReference>
<gene>
    <name evidence="7" type="ORF">SPRI_0413</name>
</gene>
<dbReference type="STRING" id="38300.SPRI_0413"/>
<keyword evidence="3 6" id="KW-0479">Metal-binding</keyword>
<dbReference type="GO" id="GO:0016491">
    <property type="term" value="F:oxidoreductase activity"/>
    <property type="evidence" value="ECO:0007669"/>
    <property type="project" value="UniProtKB-KW"/>
</dbReference>
<dbReference type="PATRIC" id="fig|38300.4.peg.432"/>
<evidence type="ECO:0000256" key="1">
    <source>
        <dbReference type="ARBA" id="ARBA00001947"/>
    </source>
</evidence>
<dbReference type="SUPFAM" id="SSF50129">
    <property type="entry name" value="GroES-like"/>
    <property type="match status" value="1"/>
</dbReference>
<dbReference type="OrthoDB" id="334894at2"/>
<comment type="similarity">
    <text evidence="2 6">Belongs to the zinc-containing alcohol dehydrogenase family.</text>
</comment>
<dbReference type="Pfam" id="PF00107">
    <property type="entry name" value="ADH_zinc_N"/>
    <property type="match status" value="1"/>
</dbReference>
<evidence type="ECO:0000313" key="8">
    <source>
        <dbReference type="Proteomes" id="UP000060513"/>
    </source>
</evidence>
<sequence length="358" mass="37137">MRAAVLNKVGDTSLDVTEAKAVSFGPGRVRIKMHTAGLCHSDISTMNGVFAHPVPCVPGHEGAGEVIEVGEGVTNVKVGDRVIICWMAPCDTCEHCKAGRAQLCKAGVTNLGTPNFEVNGTLMPGALGEGTFTEEAVIAASAAIPIPDDLPYDIAALIGCGVTTGIGAALNTARIRPGSSVAVIGLGGVGMSIVQGAKVAGAAQIVAVDPVANRREWALKFGANEAVAPEDLGAARKRLTGSVGFDYAFEAVGKAATLRSAYDAARQGGVVCLVGMGSVADMPDINMFELVSSQKKILPSVYGGEDVRHAFARIIGLWRAGRIDLESMITHRVPLTDINEAIRQMHTGEALRTVIDIA</sequence>
<accession>A0A0M3QGW8</accession>
<dbReference type="CDD" id="cd08279">
    <property type="entry name" value="Zn_ADH_class_III"/>
    <property type="match status" value="1"/>
</dbReference>
<dbReference type="AlphaFoldDB" id="A0A0M3QGW8"/>
<dbReference type="InterPro" id="IPR011032">
    <property type="entry name" value="GroES-like_sf"/>
</dbReference>
<dbReference type="Gene3D" id="3.90.180.10">
    <property type="entry name" value="Medium-chain alcohol dehydrogenases, catalytic domain"/>
    <property type="match status" value="1"/>
</dbReference>
<dbReference type="KEGG" id="spri:SPRI_0413"/>
<dbReference type="EMBL" id="CP011340">
    <property type="protein sequence ID" value="ALC18719.1"/>
    <property type="molecule type" value="Genomic_DNA"/>
</dbReference>
<protein>
    <submittedName>
        <fullName evidence="7">Molecular chaperone GroES</fullName>
    </submittedName>
</protein>
<organism evidence="7">
    <name type="scientific">Streptomyces pristinaespiralis</name>
    <dbReference type="NCBI Taxonomy" id="38300"/>
    <lineage>
        <taxon>Bacteria</taxon>
        <taxon>Bacillati</taxon>
        <taxon>Actinomycetota</taxon>
        <taxon>Actinomycetes</taxon>
        <taxon>Kitasatosporales</taxon>
        <taxon>Streptomycetaceae</taxon>
        <taxon>Streptomyces</taxon>
    </lineage>
</organism>
<evidence type="ECO:0000313" key="7">
    <source>
        <dbReference type="EMBL" id="ALC18719.1"/>
    </source>
</evidence>
<dbReference type="GO" id="GO:0008270">
    <property type="term" value="F:zinc ion binding"/>
    <property type="evidence" value="ECO:0007669"/>
    <property type="project" value="InterPro"/>
</dbReference>
<dbReference type="FunFam" id="3.40.50.720:FF:000003">
    <property type="entry name" value="S-(hydroxymethyl)glutathione dehydrogenase"/>
    <property type="match status" value="1"/>
</dbReference>
<comment type="cofactor">
    <cofactor evidence="1 6">
        <name>Zn(2+)</name>
        <dbReference type="ChEBI" id="CHEBI:29105"/>
    </cofactor>
</comment>
<dbReference type="SUPFAM" id="SSF51735">
    <property type="entry name" value="NAD(P)-binding Rossmann-fold domains"/>
    <property type="match status" value="1"/>
</dbReference>
<dbReference type="InterPro" id="IPR020843">
    <property type="entry name" value="ER"/>
</dbReference>
<keyword evidence="5" id="KW-0560">Oxidoreductase</keyword>
<dbReference type="InterPro" id="IPR002328">
    <property type="entry name" value="ADH_Zn_CS"/>
</dbReference>
<dbReference type="RefSeq" id="WP_005307578.1">
    <property type="nucleotide sequence ID" value="NZ_CP011340.1"/>
</dbReference>
<dbReference type="PANTHER" id="PTHR43350:SF19">
    <property type="entry name" value="D-GULOSIDE 3-DEHYDROGENASE"/>
    <property type="match status" value="1"/>
</dbReference>
<reference evidence="7 8" key="1">
    <citation type="submission" date="2015-08" db="EMBL/GenBank/DDBJ databases">
        <title>Genome sequence of the pristinamycin over-producing bacterium Streptomyces pristinaespiralis HCCB10218.</title>
        <authorList>
            <person name="Tian J."/>
            <person name="Yang J."/>
            <person name="Li L."/>
            <person name="Ruan L."/>
            <person name="Wei W."/>
            <person name="Zheng G."/>
            <person name="Wei Z."/>
            <person name="Yang S."/>
            <person name="Ge M."/>
            <person name="Jiang W."/>
            <person name="Lu Y."/>
        </authorList>
    </citation>
    <scope>NUCLEOTIDE SEQUENCE [LARGE SCALE GENOMIC DNA]</scope>
    <source>
        <strain evidence="7 8">HCCB 10218</strain>
    </source>
</reference>
<name>A0A0M3QGW8_STRPR</name>
<dbReference type="InterPro" id="IPR013149">
    <property type="entry name" value="ADH-like_C"/>
</dbReference>